<dbReference type="InterPro" id="IPR001012">
    <property type="entry name" value="UBX_dom"/>
</dbReference>
<feature type="region of interest" description="Disordered" evidence="4">
    <location>
        <begin position="1"/>
        <end position="27"/>
    </location>
</feature>
<evidence type="ECO:0000313" key="7">
    <source>
        <dbReference type="EMBL" id="KAK9971321.1"/>
    </source>
</evidence>
<evidence type="ECO:0000256" key="4">
    <source>
        <dbReference type="SAM" id="MobiDB-lite"/>
    </source>
</evidence>
<accession>A0AAW2AF40</accession>
<dbReference type="AlphaFoldDB" id="A0AAW2AF40"/>
<evidence type="ECO:0000259" key="5">
    <source>
        <dbReference type="PROSITE" id="PS50033"/>
    </source>
</evidence>
<evidence type="ECO:0000256" key="2">
    <source>
        <dbReference type="ARBA" id="ARBA00022786"/>
    </source>
</evidence>
<evidence type="ECO:0000313" key="8">
    <source>
        <dbReference type="Proteomes" id="UP001479290"/>
    </source>
</evidence>
<dbReference type="GO" id="GO:0004842">
    <property type="term" value="F:ubiquitin-protein transferase activity"/>
    <property type="evidence" value="ECO:0007669"/>
    <property type="project" value="InterPro"/>
</dbReference>
<dbReference type="InterPro" id="IPR000569">
    <property type="entry name" value="HECT_dom"/>
</dbReference>
<dbReference type="Gene3D" id="3.30.2410.10">
    <property type="entry name" value="Hect, E3 ligase catalytic domain"/>
    <property type="match status" value="1"/>
</dbReference>
<dbReference type="PROSITE" id="PS50237">
    <property type="entry name" value="HECT"/>
    <property type="match status" value="1"/>
</dbReference>
<dbReference type="InterPro" id="IPR035983">
    <property type="entry name" value="Hect_E3_ubiquitin_ligase"/>
</dbReference>
<evidence type="ECO:0000259" key="6">
    <source>
        <dbReference type="PROSITE" id="PS50237"/>
    </source>
</evidence>
<dbReference type="InterPro" id="IPR029071">
    <property type="entry name" value="Ubiquitin-like_domsf"/>
</dbReference>
<organism evidence="7 8">
    <name type="scientific">Culter alburnus</name>
    <name type="common">Topmouth culter</name>
    <dbReference type="NCBI Taxonomy" id="194366"/>
    <lineage>
        <taxon>Eukaryota</taxon>
        <taxon>Metazoa</taxon>
        <taxon>Chordata</taxon>
        <taxon>Craniata</taxon>
        <taxon>Vertebrata</taxon>
        <taxon>Euteleostomi</taxon>
        <taxon>Actinopterygii</taxon>
        <taxon>Neopterygii</taxon>
        <taxon>Teleostei</taxon>
        <taxon>Ostariophysi</taxon>
        <taxon>Cypriniformes</taxon>
        <taxon>Xenocyprididae</taxon>
        <taxon>Xenocypridinae</taxon>
        <taxon>Culter</taxon>
    </lineage>
</organism>
<gene>
    <name evidence="7" type="ORF">ABG768_024695</name>
</gene>
<feature type="active site" description="Glycyl thioester intermediate" evidence="3">
    <location>
        <position position="510"/>
    </location>
</feature>
<keyword evidence="8" id="KW-1185">Reference proteome</keyword>
<evidence type="ECO:0008006" key="9">
    <source>
        <dbReference type="Google" id="ProtNLM"/>
    </source>
</evidence>
<dbReference type="PROSITE" id="PS50033">
    <property type="entry name" value="UBX"/>
    <property type="match status" value="1"/>
</dbReference>
<dbReference type="Proteomes" id="UP001479290">
    <property type="component" value="Unassembled WGS sequence"/>
</dbReference>
<dbReference type="SUPFAM" id="SSF56204">
    <property type="entry name" value="Hect, E3 ligase catalytic domain"/>
    <property type="match status" value="1"/>
</dbReference>
<proteinExistence type="predicted"/>
<dbReference type="Pfam" id="PF00632">
    <property type="entry name" value="HECT"/>
    <property type="match status" value="1"/>
</dbReference>
<dbReference type="SUPFAM" id="SSF54236">
    <property type="entry name" value="Ubiquitin-like"/>
    <property type="match status" value="1"/>
</dbReference>
<feature type="domain" description="HECT" evidence="6">
    <location>
        <begin position="471"/>
        <end position="543"/>
    </location>
</feature>
<keyword evidence="1" id="KW-0808">Transferase</keyword>
<comment type="caution">
    <text evidence="7">The sequence shown here is derived from an EMBL/GenBank/DDBJ whole genome shotgun (WGS) entry which is preliminary data.</text>
</comment>
<feature type="region of interest" description="Disordered" evidence="4">
    <location>
        <begin position="143"/>
        <end position="164"/>
    </location>
</feature>
<sequence length="543" mass="61466">MLKTNSFQTVTELKSNPGTSSRVSNQHSHHLSGEAYIYLRARVCQIVEPEQGIAIQFQYPDGTRKTRKFVESQPIQDLFAFAGSDDMASEVFRVQLSWSSNTILSTVDGSLLDHEISRPSTLYVLWMSGVQIQGLIASSVESSTDQPAATPDLGSIPSPIHSSDQDVGEVYALDSEDEEDVVMLTSPVYSNNEIDDDVTAADIIRTFQRENLNLEERVIVVARRRRILHSACTALKTSYFAWLLMQEVQSSFGVFEGKTGQMFFNYDQVAVETKRYYTAGKLIAWSLMHGGSGFKALDSTLFKLMCGQADSAEEFDWHNLPDGEIQDKVRQVFFCQTQEDVDGIVSSLGDWIADCGVPGIYNAAPKDMRRIYGQVIKHYIYFRTADMIAQFKDGMNSCGNLWEIVERNWKVFLPLFTNEQKELARDEFRALFKICWSEEGSNLREREEDTIFCWELLLNSIQEKQSTITFKEMLVFITGADSIPPLGFPGEPRIEFYTQENRRLPFASTCGMVLFLPRGIQEEEELTDLLNTALKGYLGFGKI</sequence>
<evidence type="ECO:0000256" key="1">
    <source>
        <dbReference type="ARBA" id="ARBA00022679"/>
    </source>
</evidence>
<feature type="domain" description="UBX" evidence="5">
    <location>
        <begin position="48"/>
        <end position="124"/>
    </location>
</feature>
<protein>
    <recommendedName>
        <fullName evidence="9">HECT domain-containing protein</fullName>
    </recommendedName>
</protein>
<reference evidence="7 8" key="1">
    <citation type="submission" date="2024-05" db="EMBL/GenBank/DDBJ databases">
        <title>A high-quality chromosomal-level genome assembly of Topmouth culter (Culter alburnus).</title>
        <authorList>
            <person name="Zhao H."/>
        </authorList>
    </citation>
    <scope>NUCLEOTIDE SEQUENCE [LARGE SCALE GENOMIC DNA]</scope>
    <source>
        <strain evidence="7">CATC2023</strain>
        <tissue evidence="7">Muscle</tissue>
    </source>
</reference>
<keyword evidence="2 3" id="KW-0833">Ubl conjugation pathway</keyword>
<name>A0AAW2AF40_CULAL</name>
<feature type="compositionally biased region" description="Polar residues" evidence="4">
    <location>
        <begin position="1"/>
        <end position="26"/>
    </location>
</feature>
<dbReference type="Gene3D" id="3.10.20.90">
    <property type="entry name" value="Phosphatidylinositol 3-kinase Catalytic Subunit, Chain A, domain 1"/>
    <property type="match status" value="1"/>
</dbReference>
<evidence type="ECO:0000256" key="3">
    <source>
        <dbReference type="PROSITE-ProRule" id="PRU00104"/>
    </source>
</evidence>
<dbReference type="EMBL" id="JAWDJR010000007">
    <property type="protein sequence ID" value="KAK9971321.1"/>
    <property type="molecule type" value="Genomic_DNA"/>
</dbReference>